<feature type="transmembrane region" description="Helical" evidence="4">
    <location>
        <begin position="363"/>
        <end position="380"/>
    </location>
</feature>
<feature type="transmembrane region" description="Helical" evidence="4">
    <location>
        <begin position="387"/>
        <end position="407"/>
    </location>
</feature>
<feature type="transmembrane region" description="Helical" evidence="4">
    <location>
        <begin position="309"/>
        <end position="332"/>
    </location>
</feature>
<feature type="transmembrane region" description="Helical" evidence="4">
    <location>
        <begin position="100"/>
        <end position="120"/>
    </location>
</feature>
<dbReference type="InterPro" id="IPR050375">
    <property type="entry name" value="MFS_TsgA-like"/>
</dbReference>
<feature type="compositionally biased region" description="Polar residues" evidence="3">
    <location>
        <begin position="23"/>
        <end position="40"/>
    </location>
</feature>
<evidence type="ECO:0000256" key="2">
    <source>
        <dbReference type="ARBA" id="ARBA00022475"/>
    </source>
</evidence>
<sequence length="511" mass="55847">MGLIRSTEDGRRASSRSSDEKPTSQTKDGNEGTGTTSGPATTDEMMKILTRGSSSRLPPLKEVNKYPADIEAEYPRDIKLLNYLNLRPRRLVRLNSKQSIPANVLVTIVFFLWGFAYGFLNVLNENVALSIYGSWRTRALSGAYFLGYLVVPCTIGRYILRRFGFTAGFTSGLYIFALGTLLIWPSTVLLSFAISMVANAVIGSGLGIIETTANLFIAMCGPLEYAEARLCAAQGCQGIGSLLSRLIAGYVVAPEVNNPQDIINLQWAYLAICFYDVVLAIAFYYLPLPEAPDDDMRQLGERRSEENNAPVLGIPVFLVTLILGVWSQFFYIGAQETFVSGFHNFRRQVMPTTKLTDLDLDNIGTTAFAVCRFAVAVLQWKGFKPRYVLLIFYLGSVIVFAVCMNTSGTTSIVFALLSWLTLAPIFPIIFAISLRGTGVHAKTAAAFLATAVGSGTFSALLQHAVELSIGNPTAYVVTVAFASAGAIFPLYMNIVPAARRQVDPINDEYVH</sequence>
<feature type="transmembrane region" description="Helical" evidence="4">
    <location>
        <begin position="172"/>
        <end position="194"/>
    </location>
</feature>
<accession>A0A7H8QIE9</accession>
<feature type="compositionally biased region" description="Basic and acidic residues" evidence="3">
    <location>
        <begin position="1"/>
        <end position="22"/>
    </location>
</feature>
<dbReference type="Gene3D" id="1.20.1250.20">
    <property type="entry name" value="MFS general substrate transporter like domains"/>
    <property type="match status" value="2"/>
</dbReference>
<protein>
    <recommendedName>
        <fullName evidence="7">Major facilitator superfamily (MFS) profile domain-containing protein</fullName>
    </recommendedName>
</protein>
<feature type="transmembrane region" description="Helical" evidence="4">
    <location>
        <begin position="413"/>
        <end position="432"/>
    </location>
</feature>
<evidence type="ECO:0000313" key="5">
    <source>
        <dbReference type="EMBL" id="QKX53225.1"/>
    </source>
</evidence>
<dbReference type="GeneID" id="55987816"/>
<keyword evidence="4" id="KW-0472">Membrane</keyword>
<feature type="region of interest" description="Disordered" evidence="3">
    <location>
        <begin position="1"/>
        <end position="42"/>
    </location>
</feature>
<dbReference type="GO" id="GO:0005886">
    <property type="term" value="C:plasma membrane"/>
    <property type="evidence" value="ECO:0007669"/>
    <property type="project" value="UniProtKB-SubCell"/>
</dbReference>
<organism evidence="5 6">
    <name type="scientific">Talaromyces rugulosus</name>
    <name type="common">Penicillium rugulosum</name>
    <dbReference type="NCBI Taxonomy" id="121627"/>
    <lineage>
        <taxon>Eukaryota</taxon>
        <taxon>Fungi</taxon>
        <taxon>Dikarya</taxon>
        <taxon>Ascomycota</taxon>
        <taxon>Pezizomycotina</taxon>
        <taxon>Eurotiomycetes</taxon>
        <taxon>Eurotiomycetidae</taxon>
        <taxon>Eurotiales</taxon>
        <taxon>Trichocomaceae</taxon>
        <taxon>Talaromyces</taxon>
        <taxon>Talaromyces sect. Islandici</taxon>
    </lineage>
</organism>
<evidence type="ECO:0008006" key="7">
    <source>
        <dbReference type="Google" id="ProtNLM"/>
    </source>
</evidence>
<evidence type="ECO:0000256" key="3">
    <source>
        <dbReference type="SAM" id="MobiDB-lite"/>
    </source>
</evidence>
<name>A0A7H8QIE9_TALRU</name>
<feature type="transmembrane region" description="Helical" evidence="4">
    <location>
        <begin position="267"/>
        <end position="288"/>
    </location>
</feature>
<keyword evidence="4" id="KW-0812">Transmembrane</keyword>
<dbReference type="OrthoDB" id="546893at2759"/>
<dbReference type="EMBL" id="CP055898">
    <property type="protein sequence ID" value="QKX53225.1"/>
    <property type="molecule type" value="Genomic_DNA"/>
</dbReference>
<dbReference type="RefSeq" id="XP_035339404.1">
    <property type="nucleotide sequence ID" value="XM_035483511.1"/>
</dbReference>
<keyword evidence="4" id="KW-1133">Transmembrane helix</keyword>
<dbReference type="PANTHER" id="PTHR43702">
    <property type="entry name" value="L-FUCOSE-PROTON SYMPORTER"/>
    <property type="match status" value="1"/>
</dbReference>
<keyword evidence="2" id="KW-1003">Cell membrane</keyword>
<keyword evidence="6" id="KW-1185">Reference proteome</keyword>
<dbReference type="InterPro" id="IPR036259">
    <property type="entry name" value="MFS_trans_sf"/>
</dbReference>
<feature type="transmembrane region" description="Helical" evidence="4">
    <location>
        <begin position="140"/>
        <end position="160"/>
    </location>
</feature>
<dbReference type="AlphaFoldDB" id="A0A7H8QIE9"/>
<comment type="subcellular location">
    <subcellularLocation>
        <location evidence="1">Cell inner membrane</location>
        <topology evidence="1">Multi-pass membrane protein</topology>
    </subcellularLocation>
</comment>
<dbReference type="Proteomes" id="UP000509510">
    <property type="component" value="Chromosome I"/>
</dbReference>
<feature type="transmembrane region" description="Helical" evidence="4">
    <location>
        <begin position="444"/>
        <end position="461"/>
    </location>
</feature>
<dbReference type="SUPFAM" id="SSF103473">
    <property type="entry name" value="MFS general substrate transporter"/>
    <property type="match status" value="1"/>
</dbReference>
<gene>
    <name evidence="5" type="ORF">TRUGW13939_00301</name>
</gene>
<dbReference type="PANTHER" id="PTHR43702:SF13">
    <property type="entry name" value="MONOSACCHARIDE TRANSPORTER, PUTATIVE (AFU_ORTHOLOGUE AFUA_4G06630)-RELATED"/>
    <property type="match status" value="1"/>
</dbReference>
<reference evidence="6" key="1">
    <citation type="submission" date="2020-06" db="EMBL/GenBank/DDBJ databases">
        <title>A chromosome-scale genome assembly of Talaromyces rugulosus W13939.</title>
        <authorList>
            <person name="Wang B."/>
            <person name="Guo L."/>
            <person name="Ye K."/>
            <person name="Wang L."/>
        </authorList>
    </citation>
    <scope>NUCLEOTIDE SEQUENCE [LARGE SCALE GENOMIC DNA]</scope>
    <source>
        <strain evidence="6">W13939</strain>
    </source>
</reference>
<dbReference type="KEGG" id="trg:TRUGW13939_00301"/>
<evidence type="ECO:0000313" key="6">
    <source>
        <dbReference type="Proteomes" id="UP000509510"/>
    </source>
</evidence>
<feature type="transmembrane region" description="Helical" evidence="4">
    <location>
        <begin position="473"/>
        <end position="491"/>
    </location>
</feature>
<evidence type="ECO:0000256" key="4">
    <source>
        <dbReference type="SAM" id="Phobius"/>
    </source>
</evidence>
<proteinExistence type="predicted"/>
<evidence type="ECO:0000256" key="1">
    <source>
        <dbReference type="ARBA" id="ARBA00004429"/>
    </source>
</evidence>